<dbReference type="KEGG" id="muh:HYN43_011950"/>
<protein>
    <recommendedName>
        <fullName evidence="4">MFS transporter</fullName>
    </recommendedName>
</protein>
<evidence type="ECO:0008006" key="4">
    <source>
        <dbReference type="Google" id="ProtNLM"/>
    </source>
</evidence>
<keyword evidence="1" id="KW-0472">Membrane</keyword>
<feature type="transmembrane region" description="Helical" evidence="1">
    <location>
        <begin position="361"/>
        <end position="387"/>
    </location>
</feature>
<evidence type="ECO:0000313" key="3">
    <source>
        <dbReference type="Proteomes" id="UP000270046"/>
    </source>
</evidence>
<feature type="transmembrane region" description="Helical" evidence="1">
    <location>
        <begin position="114"/>
        <end position="135"/>
    </location>
</feature>
<dbReference type="AlphaFoldDB" id="A0A494VL68"/>
<feature type="transmembrane region" description="Helical" evidence="1">
    <location>
        <begin position="270"/>
        <end position="292"/>
    </location>
</feature>
<keyword evidence="3" id="KW-1185">Reference proteome</keyword>
<evidence type="ECO:0000256" key="1">
    <source>
        <dbReference type="SAM" id="Phobius"/>
    </source>
</evidence>
<dbReference type="InterPro" id="IPR043745">
    <property type="entry name" value="DUF5690"/>
</dbReference>
<reference evidence="2 3" key="1">
    <citation type="submission" date="2018-10" db="EMBL/GenBank/DDBJ databases">
        <title>Genome sequencing of Mucilaginibacter sp. HYN0043.</title>
        <authorList>
            <person name="Kim M."/>
            <person name="Yi H."/>
        </authorList>
    </citation>
    <scope>NUCLEOTIDE SEQUENCE [LARGE SCALE GENOMIC DNA]</scope>
    <source>
        <strain evidence="2 3">HYN0043</strain>
    </source>
</reference>
<evidence type="ECO:0000313" key="2">
    <source>
        <dbReference type="EMBL" id="AYL95957.1"/>
    </source>
</evidence>
<dbReference type="Proteomes" id="UP000270046">
    <property type="component" value="Chromosome"/>
</dbReference>
<gene>
    <name evidence="2" type="ORF">HYN43_011950</name>
</gene>
<feature type="transmembrane region" description="Helical" evidence="1">
    <location>
        <begin position="20"/>
        <end position="41"/>
    </location>
</feature>
<feature type="transmembrane region" description="Helical" evidence="1">
    <location>
        <begin position="299"/>
        <end position="321"/>
    </location>
</feature>
<feature type="transmembrane region" description="Helical" evidence="1">
    <location>
        <begin position="61"/>
        <end position="79"/>
    </location>
</feature>
<feature type="transmembrane region" description="Helical" evidence="1">
    <location>
        <begin position="147"/>
        <end position="172"/>
    </location>
</feature>
<sequence>MENSTTRQEFEQKTRWQKIIAHPAWVLVAAFGTYFCMYGFRKPYTASAYADASFFGIDYKILLIIAQTLGYVTAKWLGIKIVSQIKPQQRISGILGLIAFAELMLLLFGLVPRPWNICCLFLNGLPLGVVFGLVLGFVEGRNNTEFLIAGLCASFIVSDGVSKSIGSLLLGYGVSENWMPALAGAIFLIPTLIFTTMLAVTPPPTKADIKKRSARNPMDANDRWRFFLKYAPGLIAVTLVYLFVTLTRSIRADFAVELWTGLGYRKTPQLFTQSELIVSFGIIIVIGLAVLIKDNFKAFSFSLLISLAGFLILLLTVLGLNLGLDKFYFMVLAGLGVYMPYVAVHAIVFERLIAITRERANVGFLMYIVDSVGYTGYIILMFFRYLVPSTDSVLSIFINICVCMGITGVLAIAFSFIYFFNKLKVNGSRVTGVASTQSIGI</sequence>
<feature type="transmembrane region" description="Helical" evidence="1">
    <location>
        <begin position="178"/>
        <end position="205"/>
    </location>
</feature>
<dbReference type="OrthoDB" id="182994at2"/>
<feature type="transmembrane region" description="Helical" evidence="1">
    <location>
        <begin position="91"/>
        <end position="108"/>
    </location>
</feature>
<dbReference type="SUPFAM" id="SSF103473">
    <property type="entry name" value="MFS general substrate transporter"/>
    <property type="match status" value="1"/>
</dbReference>
<organism evidence="2 3">
    <name type="scientific">Mucilaginibacter celer</name>
    <dbReference type="NCBI Taxonomy" id="2305508"/>
    <lineage>
        <taxon>Bacteria</taxon>
        <taxon>Pseudomonadati</taxon>
        <taxon>Bacteroidota</taxon>
        <taxon>Sphingobacteriia</taxon>
        <taxon>Sphingobacteriales</taxon>
        <taxon>Sphingobacteriaceae</taxon>
        <taxon>Mucilaginibacter</taxon>
    </lineage>
</organism>
<feature type="transmembrane region" description="Helical" evidence="1">
    <location>
        <begin position="226"/>
        <end position="250"/>
    </location>
</feature>
<name>A0A494VL68_9SPHI</name>
<accession>A0A494VL68</accession>
<feature type="transmembrane region" description="Helical" evidence="1">
    <location>
        <begin position="393"/>
        <end position="420"/>
    </location>
</feature>
<proteinExistence type="predicted"/>
<dbReference type="EMBL" id="CP032869">
    <property type="protein sequence ID" value="AYL95957.1"/>
    <property type="molecule type" value="Genomic_DNA"/>
</dbReference>
<dbReference type="RefSeq" id="WP_119409565.1">
    <property type="nucleotide sequence ID" value="NZ_CP032869.1"/>
</dbReference>
<keyword evidence="1" id="KW-0812">Transmembrane</keyword>
<dbReference type="Pfam" id="PF18943">
    <property type="entry name" value="DUF5690"/>
    <property type="match status" value="1"/>
</dbReference>
<feature type="transmembrane region" description="Helical" evidence="1">
    <location>
        <begin position="327"/>
        <end position="349"/>
    </location>
</feature>
<keyword evidence="1" id="KW-1133">Transmembrane helix</keyword>
<dbReference type="InterPro" id="IPR036259">
    <property type="entry name" value="MFS_trans_sf"/>
</dbReference>